<feature type="region of interest" description="Disordered" evidence="8">
    <location>
        <begin position="1"/>
        <end position="24"/>
    </location>
</feature>
<dbReference type="AlphaFoldDB" id="A0A9P4V8E4"/>
<sequence>MSSSRCLRRISQLSLDRAGPSSIAPRCLLTLPQSSTFSTSAARNANPQGKKGSAAPPKRGTRTLNVKKGRKDAGKDAGKKPGPGERKAMRKRIVLSNNNALEVSGLKDLEKENALDGSTEGQMVGIHEDAVDVLRAVEAFKPSQGWSLFRRPATLMRKETTQLAQLLKQVEESEQSTTIRRVLVGEKLNGKSTLLLQGLMMASLREWTVISFPEAQELVNAHTEYAPLPGSNPTQYTQDAYTANLLSQFIKANNKLLLSSPLTTTPSLPHPLPPKPTVKQLADLGVANPEASWPVFTALWTELTQPGRPPILLALDGLSHIMQNSAYMSASTTPIHAHDLTLVRHFIDHLSGAKPLPNGGAVLAATCGSNSPTCEALDFSLQVAEARQGTPDKVPLWNQYKDVDARVMECMKDVEILRIRGLSKDEARVVMEYYAASGMLRARVDDGFVGEKWTLAGMGNIGELEKASVRLRVGAMGYR</sequence>
<keyword evidence="4" id="KW-0689">Ribosomal protein</keyword>
<dbReference type="EMBL" id="ML996100">
    <property type="protein sequence ID" value="KAF2740506.1"/>
    <property type="molecule type" value="Genomic_DNA"/>
</dbReference>
<keyword evidence="3" id="KW-0809">Transit peptide</keyword>
<proteinExistence type="inferred from homology"/>
<feature type="region of interest" description="Disordered" evidence="8">
    <location>
        <begin position="37"/>
        <end position="90"/>
    </location>
</feature>
<dbReference type="GO" id="GO:0005763">
    <property type="term" value="C:mitochondrial small ribosomal subunit"/>
    <property type="evidence" value="ECO:0007669"/>
    <property type="project" value="TreeGrafter"/>
</dbReference>
<feature type="compositionally biased region" description="Basic residues" evidence="8">
    <location>
        <begin position="59"/>
        <end position="70"/>
    </location>
</feature>
<dbReference type="OrthoDB" id="274828at2759"/>
<evidence type="ECO:0000313" key="10">
    <source>
        <dbReference type="Proteomes" id="UP000799444"/>
    </source>
</evidence>
<comment type="similarity">
    <text evidence="2">Belongs to the mitochondrion-specific ribosomal protein mS29 family.</text>
</comment>
<dbReference type="Proteomes" id="UP000799444">
    <property type="component" value="Unassembled WGS sequence"/>
</dbReference>
<dbReference type="InterPro" id="IPR019368">
    <property type="entry name" value="Ribosomal_mS29"/>
</dbReference>
<evidence type="ECO:0000256" key="8">
    <source>
        <dbReference type="SAM" id="MobiDB-lite"/>
    </source>
</evidence>
<reference evidence="9" key="1">
    <citation type="journal article" date="2020" name="Stud. Mycol.">
        <title>101 Dothideomycetes genomes: a test case for predicting lifestyles and emergence of pathogens.</title>
        <authorList>
            <person name="Haridas S."/>
            <person name="Albert R."/>
            <person name="Binder M."/>
            <person name="Bloem J."/>
            <person name="Labutti K."/>
            <person name="Salamov A."/>
            <person name="Andreopoulos B."/>
            <person name="Baker S."/>
            <person name="Barry K."/>
            <person name="Bills G."/>
            <person name="Bluhm B."/>
            <person name="Cannon C."/>
            <person name="Castanera R."/>
            <person name="Culley D."/>
            <person name="Daum C."/>
            <person name="Ezra D."/>
            <person name="Gonzalez J."/>
            <person name="Henrissat B."/>
            <person name="Kuo A."/>
            <person name="Liang C."/>
            <person name="Lipzen A."/>
            <person name="Lutzoni F."/>
            <person name="Magnuson J."/>
            <person name="Mondo S."/>
            <person name="Nolan M."/>
            <person name="Ohm R."/>
            <person name="Pangilinan J."/>
            <person name="Park H.-J."/>
            <person name="Ramirez L."/>
            <person name="Alfaro M."/>
            <person name="Sun H."/>
            <person name="Tritt A."/>
            <person name="Yoshinaga Y."/>
            <person name="Zwiers L.-H."/>
            <person name="Turgeon B."/>
            <person name="Goodwin S."/>
            <person name="Spatafora J."/>
            <person name="Crous P."/>
            <person name="Grigoriev I."/>
        </authorList>
    </citation>
    <scope>NUCLEOTIDE SEQUENCE</scope>
    <source>
        <strain evidence="9">CBS 125425</strain>
    </source>
</reference>
<evidence type="ECO:0000256" key="2">
    <source>
        <dbReference type="ARBA" id="ARBA00009863"/>
    </source>
</evidence>
<evidence type="ECO:0000256" key="7">
    <source>
        <dbReference type="ARBA" id="ARBA00035140"/>
    </source>
</evidence>
<gene>
    <name evidence="9" type="ORF">EJ04DRAFT_455688</name>
</gene>
<evidence type="ECO:0000256" key="1">
    <source>
        <dbReference type="ARBA" id="ARBA00004173"/>
    </source>
</evidence>
<comment type="caution">
    <text evidence="9">The sequence shown here is derived from an EMBL/GenBank/DDBJ whole genome shotgun (WGS) entry which is preliminary data.</text>
</comment>
<evidence type="ECO:0000313" key="9">
    <source>
        <dbReference type="EMBL" id="KAF2740506.1"/>
    </source>
</evidence>
<feature type="compositionally biased region" description="Polar residues" evidence="8">
    <location>
        <begin position="37"/>
        <end position="47"/>
    </location>
</feature>
<protein>
    <recommendedName>
        <fullName evidence="7">Small ribosomal subunit protein mS29</fullName>
    </recommendedName>
</protein>
<dbReference type="Pfam" id="PF10236">
    <property type="entry name" value="DAP3"/>
    <property type="match status" value="1"/>
</dbReference>
<evidence type="ECO:0000256" key="4">
    <source>
        <dbReference type="ARBA" id="ARBA00022980"/>
    </source>
</evidence>
<keyword evidence="10" id="KW-1185">Reference proteome</keyword>
<accession>A0A9P4V8E4</accession>
<dbReference type="PANTHER" id="PTHR12810">
    <property type="entry name" value="MITOCHONDRIAL 28S RIBOSOMAL PROTEIN S29"/>
    <property type="match status" value="1"/>
</dbReference>
<organism evidence="9 10">
    <name type="scientific">Polyplosphaeria fusca</name>
    <dbReference type="NCBI Taxonomy" id="682080"/>
    <lineage>
        <taxon>Eukaryota</taxon>
        <taxon>Fungi</taxon>
        <taxon>Dikarya</taxon>
        <taxon>Ascomycota</taxon>
        <taxon>Pezizomycotina</taxon>
        <taxon>Dothideomycetes</taxon>
        <taxon>Pleosporomycetidae</taxon>
        <taxon>Pleosporales</taxon>
        <taxon>Tetraplosphaeriaceae</taxon>
        <taxon>Polyplosphaeria</taxon>
    </lineage>
</organism>
<dbReference type="GO" id="GO:0003735">
    <property type="term" value="F:structural constituent of ribosome"/>
    <property type="evidence" value="ECO:0007669"/>
    <property type="project" value="TreeGrafter"/>
</dbReference>
<comment type="subcellular location">
    <subcellularLocation>
        <location evidence="1">Mitochondrion</location>
    </subcellularLocation>
</comment>
<keyword evidence="5" id="KW-0496">Mitochondrion</keyword>
<keyword evidence="6" id="KW-0687">Ribonucleoprotein</keyword>
<evidence type="ECO:0000256" key="5">
    <source>
        <dbReference type="ARBA" id="ARBA00023128"/>
    </source>
</evidence>
<evidence type="ECO:0000256" key="6">
    <source>
        <dbReference type="ARBA" id="ARBA00023274"/>
    </source>
</evidence>
<name>A0A9P4V8E4_9PLEO</name>
<feature type="compositionally biased region" description="Basic and acidic residues" evidence="8">
    <location>
        <begin position="71"/>
        <end position="87"/>
    </location>
</feature>
<dbReference type="PANTHER" id="PTHR12810:SF0">
    <property type="entry name" value="SMALL RIBOSOMAL SUBUNIT PROTEIN MS29"/>
    <property type="match status" value="1"/>
</dbReference>
<evidence type="ECO:0000256" key="3">
    <source>
        <dbReference type="ARBA" id="ARBA00022946"/>
    </source>
</evidence>